<reference evidence="1" key="1">
    <citation type="submission" date="2023-01" db="EMBL/GenBank/DDBJ databases">
        <authorList>
            <person name="Van Ghelder C."/>
            <person name="Rancurel C."/>
        </authorList>
    </citation>
    <scope>NUCLEOTIDE SEQUENCE</scope>
    <source>
        <strain evidence="1">CNCM I-4278</strain>
    </source>
</reference>
<accession>A0A9W4U868</accession>
<dbReference type="EMBL" id="CAOQHR010000002">
    <property type="protein sequence ID" value="CAI6310553.1"/>
    <property type="molecule type" value="Genomic_DNA"/>
</dbReference>
<dbReference type="Proteomes" id="UP001152607">
    <property type="component" value="Unassembled WGS sequence"/>
</dbReference>
<organism evidence="1 2">
    <name type="scientific">Periconia digitata</name>
    <dbReference type="NCBI Taxonomy" id="1303443"/>
    <lineage>
        <taxon>Eukaryota</taxon>
        <taxon>Fungi</taxon>
        <taxon>Dikarya</taxon>
        <taxon>Ascomycota</taxon>
        <taxon>Pezizomycotina</taxon>
        <taxon>Dothideomycetes</taxon>
        <taxon>Pleosporomycetidae</taxon>
        <taxon>Pleosporales</taxon>
        <taxon>Massarineae</taxon>
        <taxon>Periconiaceae</taxon>
        <taxon>Periconia</taxon>
    </lineage>
</organism>
<gene>
    <name evidence="1" type="ORF">PDIGIT_LOCUS3199</name>
</gene>
<keyword evidence="2" id="KW-1185">Reference proteome</keyword>
<evidence type="ECO:0000313" key="2">
    <source>
        <dbReference type="Proteomes" id="UP001152607"/>
    </source>
</evidence>
<name>A0A9W4U868_9PLEO</name>
<protein>
    <submittedName>
        <fullName evidence="1">Uncharacterized protein</fullName>
    </submittedName>
</protein>
<proteinExistence type="predicted"/>
<comment type="caution">
    <text evidence="1">The sequence shown here is derived from an EMBL/GenBank/DDBJ whole genome shotgun (WGS) entry which is preliminary data.</text>
</comment>
<dbReference type="AlphaFoldDB" id="A0A9W4U868"/>
<sequence length="82" mass="8792">MSSEPFVASLNLVQFAKDAVLICWSFETLNNDPDNAKVGESYSYHDSATSSLTRNKAQAAAGINAVIVDNVALISSSFVNHK</sequence>
<evidence type="ECO:0000313" key="1">
    <source>
        <dbReference type="EMBL" id="CAI6310553.1"/>
    </source>
</evidence>